<reference evidence="1" key="1">
    <citation type="submission" date="2023-07" db="EMBL/GenBank/DDBJ databases">
        <authorList>
            <person name="Stuckert A."/>
        </authorList>
    </citation>
    <scope>NUCLEOTIDE SEQUENCE</scope>
</reference>
<keyword evidence="2" id="KW-1185">Reference proteome</keyword>
<evidence type="ECO:0000313" key="1">
    <source>
        <dbReference type="EMBL" id="CAJ0940954.1"/>
    </source>
</evidence>
<dbReference type="EMBL" id="CAUEEQ010018590">
    <property type="protein sequence ID" value="CAJ0940954.1"/>
    <property type="molecule type" value="Genomic_DNA"/>
</dbReference>
<sequence>MGRGNQYHHYTLNGKPLGKSDREKDLGILVNENLPGAASARQQLPRQTGSWAGGDRILSRMSLRNVAINSDYSWDAGERAPPPAESVVPESTSLARGTSAIGAIFIVVNAALGAGLLNFPAAFSAVWPKESQRGSCCNWSCCSSSSVVW</sequence>
<organism evidence="1 2">
    <name type="scientific">Ranitomeya imitator</name>
    <name type="common">mimic poison frog</name>
    <dbReference type="NCBI Taxonomy" id="111125"/>
    <lineage>
        <taxon>Eukaryota</taxon>
        <taxon>Metazoa</taxon>
        <taxon>Chordata</taxon>
        <taxon>Craniata</taxon>
        <taxon>Vertebrata</taxon>
        <taxon>Euteleostomi</taxon>
        <taxon>Amphibia</taxon>
        <taxon>Batrachia</taxon>
        <taxon>Anura</taxon>
        <taxon>Neobatrachia</taxon>
        <taxon>Hyloidea</taxon>
        <taxon>Dendrobatidae</taxon>
        <taxon>Dendrobatinae</taxon>
        <taxon>Ranitomeya</taxon>
    </lineage>
</organism>
<evidence type="ECO:0000313" key="2">
    <source>
        <dbReference type="Proteomes" id="UP001176940"/>
    </source>
</evidence>
<dbReference type="Proteomes" id="UP001176940">
    <property type="component" value="Unassembled WGS sequence"/>
</dbReference>
<name>A0ABN9LKR1_9NEOB</name>
<comment type="caution">
    <text evidence="1">The sequence shown here is derived from an EMBL/GenBank/DDBJ whole genome shotgun (WGS) entry which is preliminary data.</text>
</comment>
<accession>A0ABN9LKR1</accession>
<protein>
    <submittedName>
        <fullName evidence="1">Uncharacterized protein</fullName>
    </submittedName>
</protein>
<gene>
    <name evidence="1" type="ORF">RIMI_LOCUS9094724</name>
</gene>
<proteinExistence type="predicted"/>